<dbReference type="OrthoDB" id="6111975at2"/>
<evidence type="ECO:0000256" key="7">
    <source>
        <dbReference type="PROSITE-ProRule" id="PRU00339"/>
    </source>
</evidence>
<dbReference type="CDD" id="cd14014">
    <property type="entry name" value="STKc_PknB_like"/>
    <property type="match status" value="1"/>
</dbReference>
<keyword evidence="5 7" id="KW-0802">TPR repeat</keyword>
<feature type="repeat" description="TPR" evidence="7">
    <location>
        <begin position="846"/>
        <end position="879"/>
    </location>
</feature>
<dbReference type="KEGG" id="gog:C1280_36750"/>
<evidence type="ECO:0000256" key="6">
    <source>
        <dbReference type="ARBA" id="ARBA00022840"/>
    </source>
</evidence>
<feature type="repeat" description="TPR" evidence="7">
    <location>
        <begin position="914"/>
        <end position="947"/>
    </location>
</feature>
<dbReference type="EMBL" id="CP025958">
    <property type="protein sequence ID" value="AWM41996.1"/>
    <property type="molecule type" value="Genomic_DNA"/>
</dbReference>
<dbReference type="AlphaFoldDB" id="A0A2Z3HE18"/>
<evidence type="ECO:0000259" key="11">
    <source>
        <dbReference type="PROSITE" id="PS50011"/>
    </source>
</evidence>
<evidence type="ECO:0000313" key="13">
    <source>
        <dbReference type="Proteomes" id="UP000245802"/>
    </source>
</evidence>
<feature type="repeat" description="TPR" evidence="7">
    <location>
        <begin position="812"/>
        <end position="845"/>
    </location>
</feature>
<feature type="compositionally biased region" description="Polar residues" evidence="9">
    <location>
        <begin position="978"/>
        <end position="991"/>
    </location>
</feature>
<organism evidence="12 13">
    <name type="scientific">Gemmata obscuriglobus</name>
    <dbReference type="NCBI Taxonomy" id="114"/>
    <lineage>
        <taxon>Bacteria</taxon>
        <taxon>Pseudomonadati</taxon>
        <taxon>Planctomycetota</taxon>
        <taxon>Planctomycetia</taxon>
        <taxon>Gemmatales</taxon>
        <taxon>Gemmataceae</taxon>
        <taxon>Gemmata</taxon>
    </lineage>
</organism>
<feature type="domain" description="Protein kinase" evidence="11">
    <location>
        <begin position="49"/>
        <end position="341"/>
    </location>
</feature>
<dbReference type="Proteomes" id="UP000245802">
    <property type="component" value="Chromosome"/>
</dbReference>
<dbReference type="PROSITE" id="PS00108">
    <property type="entry name" value="PROTEIN_KINASE_ST"/>
    <property type="match status" value="1"/>
</dbReference>
<dbReference type="Pfam" id="PF00069">
    <property type="entry name" value="Pkinase"/>
    <property type="match status" value="2"/>
</dbReference>
<dbReference type="Pfam" id="PF07719">
    <property type="entry name" value="TPR_2"/>
    <property type="match status" value="1"/>
</dbReference>
<keyword evidence="10" id="KW-0472">Membrane</keyword>
<evidence type="ECO:0000256" key="10">
    <source>
        <dbReference type="SAM" id="Phobius"/>
    </source>
</evidence>
<feature type="region of interest" description="Disordered" evidence="9">
    <location>
        <begin position="1"/>
        <end position="23"/>
    </location>
</feature>
<dbReference type="PROSITE" id="PS50005">
    <property type="entry name" value="TPR"/>
    <property type="match status" value="8"/>
</dbReference>
<keyword evidence="10" id="KW-1133">Transmembrane helix</keyword>
<name>A0A2Z3HE18_9BACT</name>
<dbReference type="PANTHER" id="PTHR43289">
    <property type="entry name" value="MITOGEN-ACTIVATED PROTEIN KINASE KINASE KINASE 20-RELATED"/>
    <property type="match status" value="1"/>
</dbReference>
<keyword evidence="10" id="KW-0812">Transmembrane</keyword>
<dbReference type="Gene3D" id="1.25.40.10">
    <property type="entry name" value="Tetratricopeptide repeat domain"/>
    <property type="match status" value="5"/>
</dbReference>
<evidence type="ECO:0000256" key="8">
    <source>
        <dbReference type="SAM" id="Coils"/>
    </source>
</evidence>
<feature type="compositionally biased region" description="Basic and acidic residues" evidence="9">
    <location>
        <begin position="992"/>
        <end position="1008"/>
    </location>
</feature>
<evidence type="ECO:0000313" key="12">
    <source>
        <dbReference type="EMBL" id="AWM41996.1"/>
    </source>
</evidence>
<sequence>MPDDLSATRVSGPNSPHAPDSSATVARFTDPLAARRQMLGEEVPAVPGYEVARELARGGMGRVLAARELTLNRPVAIKVLLPRAGRDGARRFVIEAEITAQLPHPNIPPVYALGRFGDGTPFLVMKLIEGRTLTALLRDRASPADELNRFVQIFEHVCLAVGFAHARGVVHRDLKPANIMVGEFGEVQVMDWGLAKTAGGPDAPTRAQGTGDEPKTLGDRTGSSDAFSSDHSTEVTAAGQVLGTPSYMAPEQARGEPVDPRADVFSLGAVLCEVLTGSRPFAGRHSTEVIGATAAGILDEPLAALGASGAPADLVELARRCLAPWAADRPADGKAVADAVARYRAGVETRLRAAESERAAAEVKATEQRKRRRVQLALLAAVALMLLGAAGTGWWLDHKAAERRIEAERAERERAAADLRQSEKDARAAADNRRALAADLDRCEAALRNDDAATAALALADVTRREGQPGGEEFGARIARCRTDHALLTRLDEVETFAWTPVNGQLPLAADLQTRWATALAQAGIVPNAPPAEAARRVNDSLIRDRVLLTLDLWLGAAGTADLAALLHEADPDPTRDAVRAAVQARDGAGLARLTAAGLGDQPARFVIALAAAVRPGLSPARRRALLAAEWDRAPGSVRVLMELGGTYPMNSKEGAAERARWFQAAVALRPQSVLAWNKLGIALRDGEQYDEALAAAREALRLDPRDLNALNIKAIALRAKGDGPGAVRVYEELMRADPDCPYPEFHNNYGSALATAGDLRGAIVKFRQALEMNPKFAAAHANLGNALLRTRELDAAVQSLRAAVECDPRSAVAHAELGRALQLKRDTTGAIRAYRESLKLNPANPGAASALGHLLWDREDLDGAIGAFRDALRYAPAEPGLHNNLGMLLRQTGDPRGAASAYKEAIRLDPKHLRARYNLGVALRAAKDPAGAVKAYRELLALDPNHSAGHNGLGNALRDLGDLDGAIAEFRAALSINPSNGPAQQNLTDTLKQKDRTAPRPREVKRS</sequence>
<evidence type="ECO:0000256" key="4">
    <source>
        <dbReference type="ARBA" id="ARBA00022777"/>
    </source>
</evidence>
<feature type="compositionally biased region" description="Polar residues" evidence="9">
    <location>
        <begin position="221"/>
        <end position="230"/>
    </location>
</feature>
<feature type="repeat" description="TPR" evidence="7">
    <location>
        <begin position="744"/>
        <end position="777"/>
    </location>
</feature>
<dbReference type="InterPro" id="IPR008271">
    <property type="entry name" value="Ser/Thr_kinase_AS"/>
</dbReference>
<dbReference type="SMART" id="SM00028">
    <property type="entry name" value="TPR"/>
    <property type="match status" value="9"/>
</dbReference>
<keyword evidence="3" id="KW-0547">Nucleotide-binding</keyword>
<dbReference type="InterPro" id="IPR011990">
    <property type="entry name" value="TPR-like_helical_dom_sf"/>
</dbReference>
<reference evidence="12 13" key="1">
    <citation type="submission" date="2018-01" db="EMBL/GenBank/DDBJ databases">
        <title>G. obscuriglobus.</title>
        <authorList>
            <person name="Franke J."/>
            <person name="Blomberg W."/>
            <person name="Selmecki A."/>
        </authorList>
    </citation>
    <scope>NUCLEOTIDE SEQUENCE [LARGE SCALE GENOMIC DNA]</scope>
    <source>
        <strain evidence="12 13">DSM 5831</strain>
    </source>
</reference>
<evidence type="ECO:0000256" key="5">
    <source>
        <dbReference type="ARBA" id="ARBA00022803"/>
    </source>
</evidence>
<dbReference type="Gene3D" id="3.30.200.20">
    <property type="entry name" value="Phosphorylase Kinase, domain 1"/>
    <property type="match status" value="1"/>
</dbReference>
<dbReference type="InterPro" id="IPR000719">
    <property type="entry name" value="Prot_kinase_dom"/>
</dbReference>
<evidence type="ECO:0000256" key="2">
    <source>
        <dbReference type="ARBA" id="ARBA00022737"/>
    </source>
</evidence>
<keyword evidence="8" id="KW-0175">Coiled coil</keyword>
<dbReference type="InterPro" id="IPR019734">
    <property type="entry name" value="TPR_rpt"/>
</dbReference>
<keyword evidence="4" id="KW-0418">Kinase</keyword>
<dbReference type="InterPro" id="IPR013105">
    <property type="entry name" value="TPR_2"/>
</dbReference>
<dbReference type="PROSITE" id="PS50011">
    <property type="entry name" value="PROTEIN_KINASE_DOM"/>
    <property type="match status" value="1"/>
</dbReference>
<dbReference type="Gene3D" id="1.10.510.10">
    <property type="entry name" value="Transferase(Phosphotransferase) domain 1"/>
    <property type="match status" value="1"/>
</dbReference>
<feature type="transmembrane region" description="Helical" evidence="10">
    <location>
        <begin position="376"/>
        <end position="396"/>
    </location>
</feature>
<feature type="region of interest" description="Disordered" evidence="9">
    <location>
        <begin position="195"/>
        <end position="234"/>
    </location>
</feature>
<feature type="repeat" description="TPR" evidence="7">
    <location>
        <begin position="948"/>
        <end position="981"/>
    </location>
</feature>
<feature type="coiled-coil region" evidence="8">
    <location>
        <begin position="344"/>
        <end position="371"/>
    </location>
</feature>
<gene>
    <name evidence="12" type="ORF">C1280_36750</name>
</gene>
<dbReference type="PANTHER" id="PTHR43289:SF6">
    <property type="entry name" value="SERINE_THREONINE-PROTEIN KINASE NEKL-3"/>
    <property type="match status" value="1"/>
</dbReference>
<protein>
    <submittedName>
        <fullName evidence="12">Tetratricopeptide repeat protein</fullName>
    </submittedName>
</protein>
<keyword evidence="1" id="KW-0808">Transferase</keyword>
<feature type="repeat" description="TPR" evidence="7">
    <location>
        <begin position="674"/>
        <end position="707"/>
    </location>
</feature>
<proteinExistence type="predicted"/>
<keyword evidence="6" id="KW-0067">ATP-binding</keyword>
<feature type="coiled-coil region" evidence="8">
    <location>
        <begin position="398"/>
        <end position="432"/>
    </location>
</feature>
<evidence type="ECO:0000256" key="1">
    <source>
        <dbReference type="ARBA" id="ARBA00022679"/>
    </source>
</evidence>
<dbReference type="SMART" id="SM00220">
    <property type="entry name" value="S_TKc"/>
    <property type="match status" value="1"/>
</dbReference>
<feature type="region of interest" description="Disordered" evidence="9">
    <location>
        <begin position="978"/>
        <end position="1008"/>
    </location>
</feature>
<feature type="repeat" description="TPR" evidence="7">
    <location>
        <begin position="880"/>
        <end position="913"/>
    </location>
</feature>
<accession>A0A2Z3HE18</accession>
<dbReference type="SUPFAM" id="SSF48452">
    <property type="entry name" value="TPR-like"/>
    <property type="match status" value="2"/>
</dbReference>
<keyword evidence="2" id="KW-0677">Repeat</keyword>
<feature type="repeat" description="TPR" evidence="7">
    <location>
        <begin position="778"/>
        <end position="811"/>
    </location>
</feature>
<dbReference type="GO" id="GO:0005524">
    <property type="term" value="F:ATP binding"/>
    <property type="evidence" value="ECO:0007669"/>
    <property type="project" value="UniProtKB-KW"/>
</dbReference>
<evidence type="ECO:0000256" key="3">
    <source>
        <dbReference type="ARBA" id="ARBA00022741"/>
    </source>
</evidence>
<dbReference type="RefSeq" id="WP_010049000.1">
    <property type="nucleotide sequence ID" value="NZ_CP025958.1"/>
</dbReference>
<evidence type="ECO:0000256" key="9">
    <source>
        <dbReference type="SAM" id="MobiDB-lite"/>
    </source>
</evidence>
<dbReference type="SUPFAM" id="SSF56112">
    <property type="entry name" value="Protein kinase-like (PK-like)"/>
    <property type="match status" value="1"/>
</dbReference>
<keyword evidence="13" id="KW-1185">Reference proteome</keyword>
<dbReference type="Pfam" id="PF13432">
    <property type="entry name" value="TPR_16"/>
    <property type="match status" value="4"/>
</dbReference>
<dbReference type="InterPro" id="IPR011009">
    <property type="entry name" value="Kinase-like_dom_sf"/>
</dbReference>
<dbReference type="GO" id="GO:0004674">
    <property type="term" value="F:protein serine/threonine kinase activity"/>
    <property type="evidence" value="ECO:0007669"/>
    <property type="project" value="TreeGrafter"/>
</dbReference>